<keyword evidence="6" id="KW-1185">Reference proteome</keyword>
<keyword evidence="3" id="KW-0479">Metal-binding</keyword>
<organism evidence="5 6">
    <name type="scientific">Ascidiaceihabitans donghaensis</name>
    <dbReference type="NCBI Taxonomy" id="1510460"/>
    <lineage>
        <taxon>Bacteria</taxon>
        <taxon>Pseudomonadati</taxon>
        <taxon>Pseudomonadota</taxon>
        <taxon>Alphaproteobacteria</taxon>
        <taxon>Rhodobacterales</taxon>
        <taxon>Paracoccaceae</taxon>
        <taxon>Ascidiaceihabitans</taxon>
    </lineage>
</organism>
<keyword evidence="2 3" id="KW-0808">Transferase</keyword>
<evidence type="ECO:0000313" key="6">
    <source>
        <dbReference type="Proteomes" id="UP000244880"/>
    </source>
</evidence>
<protein>
    <submittedName>
        <fullName evidence="5">Homocysteine S-methyltransferase</fullName>
        <ecNumber evidence="5">2.1.1.10</ecNumber>
    </submittedName>
</protein>
<dbReference type="GO" id="GO:0046872">
    <property type="term" value="F:metal ion binding"/>
    <property type="evidence" value="ECO:0007669"/>
    <property type="project" value="UniProtKB-KW"/>
</dbReference>
<keyword evidence="1 3" id="KW-0489">Methyltransferase</keyword>
<dbReference type="Proteomes" id="UP000244880">
    <property type="component" value="Unassembled WGS sequence"/>
</dbReference>
<dbReference type="PANTHER" id="PTHR11103">
    <property type="entry name" value="SLR1189 PROTEIN"/>
    <property type="match status" value="1"/>
</dbReference>
<dbReference type="PANTHER" id="PTHR11103:SF18">
    <property type="entry name" value="SLR1189 PROTEIN"/>
    <property type="match status" value="1"/>
</dbReference>
<feature type="binding site" evidence="3">
    <location>
        <position position="270"/>
    </location>
    <ligand>
        <name>Zn(2+)</name>
        <dbReference type="ChEBI" id="CHEBI:29105"/>
    </ligand>
</feature>
<dbReference type="InterPro" id="IPR036589">
    <property type="entry name" value="HCY_dom_sf"/>
</dbReference>
<dbReference type="PROSITE" id="PS50970">
    <property type="entry name" value="HCY"/>
    <property type="match status" value="1"/>
</dbReference>
<evidence type="ECO:0000256" key="1">
    <source>
        <dbReference type="ARBA" id="ARBA00022603"/>
    </source>
</evidence>
<feature type="binding site" evidence="3">
    <location>
        <position position="269"/>
    </location>
    <ligand>
        <name>Zn(2+)</name>
        <dbReference type="ChEBI" id="CHEBI:29105"/>
    </ligand>
</feature>
<sequence length="289" mass="30562">MTITLLDGGMGQELIRRSTDAPTPLWSTQVMIDRPGLVAEVHRDFADAGADITTTNTYAILRDRLVGTPHEGRFEELYKMAIQEAKDSGAKRIAGSMGPIGASYRPDLHPADNVAASIYNEIADILAPECDLLIGETISSVAHARSILKAALRTDVPVWLAMTVDDSDGTKLRSGEPLADAMAVAQQGATAILVNCSTPEVIPAAMDVLSHGTLPFGAYANGFKKISDGFLKTKPTVDALTARRDLGPEAYADHAAIWVAKGATLVGGCCEVGPAHIAELSKRFKGLPA</sequence>
<dbReference type="RefSeq" id="WP_108829829.1">
    <property type="nucleotide sequence ID" value="NZ_OMOR01000001.1"/>
</dbReference>
<dbReference type="SUPFAM" id="SSF82282">
    <property type="entry name" value="Homocysteine S-methyltransferase"/>
    <property type="match status" value="1"/>
</dbReference>
<dbReference type="GO" id="GO:0008168">
    <property type="term" value="F:methyltransferase activity"/>
    <property type="evidence" value="ECO:0007669"/>
    <property type="project" value="UniProtKB-UniRule"/>
</dbReference>
<keyword evidence="3" id="KW-0862">Zinc</keyword>
<evidence type="ECO:0000313" key="5">
    <source>
        <dbReference type="EMBL" id="SPH22943.1"/>
    </source>
</evidence>
<dbReference type="OrthoDB" id="9803687at2"/>
<dbReference type="InterPro" id="IPR003726">
    <property type="entry name" value="HCY_dom"/>
</dbReference>
<accession>A0A2R8BIN6</accession>
<comment type="cofactor">
    <cofactor evidence="3">
        <name>Zn(2+)</name>
        <dbReference type="ChEBI" id="CHEBI:29105"/>
    </cofactor>
</comment>
<evidence type="ECO:0000259" key="4">
    <source>
        <dbReference type="PROSITE" id="PS50970"/>
    </source>
</evidence>
<dbReference type="GO" id="GO:0032259">
    <property type="term" value="P:methylation"/>
    <property type="evidence" value="ECO:0007669"/>
    <property type="project" value="UniProtKB-KW"/>
</dbReference>
<dbReference type="EMBL" id="OMOR01000001">
    <property type="protein sequence ID" value="SPH22943.1"/>
    <property type="molecule type" value="Genomic_DNA"/>
</dbReference>
<name>A0A2R8BIN6_9RHOB</name>
<dbReference type="Gene3D" id="3.20.20.330">
    <property type="entry name" value="Homocysteine-binding-like domain"/>
    <property type="match status" value="1"/>
</dbReference>
<dbReference type="EC" id="2.1.1.10" evidence="5"/>
<evidence type="ECO:0000256" key="2">
    <source>
        <dbReference type="ARBA" id="ARBA00022679"/>
    </source>
</evidence>
<dbReference type="Pfam" id="PF02574">
    <property type="entry name" value="S-methyl_trans"/>
    <property type="match status" value="1"/>
</dbReference>
<proteinExistence type="predicted"/>
<gene>
    <name evidence="5" type="primary">mmuM</name>
    <name evidence="5" type="ORF">ASD8599_03690</name>
</gene>
<evidence type="ECO:0000256" key="3">
    <source>
        <dbReference type="PROSITE-ProRule" id="PRU00333"/>
    </source>
</evidence>
<dbReference type="AlphaFoldDB" id="A0A2R8BIN6"/>
<feature type="binding site" evidence="3">
    <location>
        <position position="196"/>
    </location>
    <ligand>
        <name>Zn(2+)</name>
        <dbReference type="ChEBI" id="CHEBI:29105"/>
    </ligand>
</feature>
<reference evidence="5 6" key="1">
    <citation type="submission" date="2018-03" db="EMBL/GenBank/DDBJ databases">
        <authorList>
            <person name="Keele B.F."/>
        </authorList>
    </citation>
    <scope>NUCLEOTIDE SEQUENCE [LARGE SCALE GENOMIC DNA]</scope>
    <source>
        <strain evidence="5 6">CECT 8599</strain>
    </source>
</reference>
<feature type="domain" description="Hcy-binding" evidence="4">
    <location>
        <begin position="1"/>
        <end position="284"/>
    </location>
</feature>